<dbReference type="Proteomes" id="UP001148313">
    <property type="component" value="Unassembled WGS sequence"/>
</dbReference>
<organism evidence="2 3">
    <name type="scientific">Hoeflea poritis</name>
    <dbReference type="NCBI Taxonomy" id="2993659"/>
    <lineage>
        <taxon>Bacteria</taxon>
        <taxon>Pseudomonadati</taxon>
        <taxon>Pseudomonadota</taxon>
        <taxon>Alphaproteobacteria</taxon>
        <taxon>Hyphomicrobiales</taxon>
        <taxon>Rhizobiaceae</taxon>
        <taxon>Hoeflea</taxon>
    </lineage>
</organism>
<keyword evidence="3" id="KW-1185">Reference proteome</keyword>
<sequence length="175" mass="19675">MIWILAAPLVLSACATLNEAECQTANWRDLGQRNGQEGRASSYIVEHEKACSRYGTPVDAASWRAGWEVGIRQYCRPQNGLIVGREGKYYAQSCPADVAPGFLRTYAIGKRVYDARQERDRVRGEIDDLTSKIAEAGDEGERARLATQLSFKQNDLFRAQERLRDAEIDADRVTF</sequence>
<comment type="caution">
    <text evidence="2">The sequence shown here is derived from an EMBL/GenBank/DDBJ whole genome shotgun (WGS) entry which is preliminary data.</text>
</comment>
<reference evidence="2" key="1">
    <citation type="submission" date="2022-11" db="EMBL/GenBank/DDBJ databases">
        <title>Hoeflea poritis sp. nov., isolated from scleractinian coral Porites lutea.</title>
        <authorList>
            <person name="Zhang G."/>
            <person name="Wei Q."/>
            <person name="Cai L."/>
        </authorList>
    </citation>
    <scope>NUCLEOTIDE SEQUENCE</scope>
    <source>
        <strain evidence="2">E7-10</strain>
    </source>
</reference>
<evidence type="ECO:0000313" key="3">
    <source>
        <dbReference type="Proteomes" id="UP001148313"/>
    </source>
</evidence>
<feature type="signal peptide" evidence="1">
    <location>
        <begin position="1"/>
        <end position="20"/>
    </location>
</feature>
<proteinExistence type="predicted"/>
<gene>
    <name evidence="2" type="ORF">OOZ53_16225</name>
</gene>
<dbReference type="EMBL" id="JAPJZH010000010">
    <property type="protein sequence ID" value="MDA4846907.1"/>
    <property type="molecule type" value="Genomic_DNA"/>
</dbReference>
<dbReference type="InterPro" id="IPR021242">
    <property type="entry name" value="DUF2799"/>
</dbReference>
<dbReference type="Pfam" id="PF10973">
    <property type="entry name" value="DUF2799"/>
    <property type="match status" value="1"/>
</dbReference>
<evidence type="ECO:0000313" key="2">
    <source>
        <dbReference type="EMBL" id="MDA4846907.1"/>
    </source>
</evidence>
<accession>A0ABT4VS46</accession>
<dbReference type="RefSeq" id="WP_271090710.1">
    <property type="nucleotide sequence ID" value="NZ_JAPJZH010000010.1"/>
</dbReference>
<evidence type="ECO:0000256" key="1">
    <source>
        <dbReference type="SAM" id="SignalP"/>
    </source>
</evidence>
<protein>
    <submittedName>
        <fullName evidence="2">DUF2799 domain-containing protein</fullName>
    </submittedName>
</protein>
<name>A0ABT4VS46_9HYPH</name>
<keyword evidence="1" id="KW-0732">Signal</keyword>
<feature type="chain" id="PRO_5046037253" evidence="1">
    <location>
        <begin position="21"/>
        <end position="175"/>
    </location>
</feature>